<dbReference type="RefSeq" id="WP_012161485.1">
    <property type="nucleotide sequence ID" value="NC_009925.1"/>
</dbReference>
<dbReference type="Pfam" id="PF00395">
    <property type="entry name" value="SLH"/>
    <property type="match status" value="1"/>
</dbReference>
<dbReference type="AlphaFoldDB" id="B0BYM5"/>
<dbReference type="STRING" id="329726.AM1_0866"/>
<dbReference type="eggNOG" id="COG3659">
    <property type="taxonomic scope" value="Bacteria"/>
</dbReference>
<evidence type="ECO:0000313" key="5">
    <source>
        <dbReference type="Proteomes" id="UP000000268"/>
    </source>
</evidence>
<accession>B0BYM5</accession>
<name>B0BYM5_ACAM1</name>
<dbReference type="Pfam" id="PF04966">
    <property type="entry name" value="OprB"/>
    <property type="match status" value="1"/>
</dbReference>
<dbReference type="PANTHER" id="PTHR43308:SF1">
    <property type="entry name" value="OUTER MEMBRANE PROTEIN ALPHA"/>
    <property type="match status" value="1"/>
</dbReference>
<dbReference type="GO" id="GO:0016020">
    <property type="term" value="C:membrane"/>
    <property type="evidence" value="ECO:0007669"/>
    <property type="project" value="InterPro"/>
</dbReference>
<gene>
    <name evidence="4" type="ordered locus">AM1_0866</name>
</gene>
<dbReference type="InterPro" id="IPR001119">
    <property type="entry name" value="SLH_dom"/>
</dbReference>
<dbReference type="NCBIfam" id="NF033921">
    <property type="entry name" value="por_somb"/>
    <property type="match status" value="1"/>
</dbReference>
<organism evidence="4 5">
    <name type="scientific">Acaryochloris marina (strain MBIC 11017)</name>
    <dbReference type="NCBI Taxonomy" id="329726"/>
    <lineage>
        <taxon>Bacteria</taxon>
        <taxon>Bacillati</taxon>
        <taxon>Cyanobacteriota</taxon>
        <taxon>Cyanophyceae</taxon>
        <taxon>Acaryochloridales</taxon>
        <taxon>Acaryochloridaceae</taxon>
        <taxon>Acaryochloris</taxon>
    </lineage>
</organism>
<evidence type="ECO:0000256" key="1">
    <source>
        <dbReference type="ARBA" id="ARBA00008769"/>
    </source>
</evidence>
<comment type="similarity">
    <text evidence="1 2">Belongs to the OprB family.</text>
</comment>
<dbReference type="InterPro" id="IPR007049">
    <property type="entry name" value="Carb-sel_porin_OprB"/>
</dbReference>
<dbReference type="PROSITE" id="PS51272">
    <property type="entry name" value="SLH"/>
    <property type="match status" value="1"/>
</dbReference>
<feature type="domain" description="SLH" evidence="3">
    <location>
        <begin position="120"/>
        <end position="184"/>
    </location>
</feature>
<dbReference type="GO" id="GO:0015288">
    <property type="term" value="F:porin activity"/>
    <property type="evidence" value="ECO:0007669"/>
    <property type="project" value="InterPro"/>
</dbReference>
<feature type="signal peptide" evidence="2">
    <location>
        <begin position="1"/>
        <end position="27"/>
    </location>
</feature>
<dbReference type="Gene3D" id="2.40.160.180">
    <property type="entry name" value="Carbohydrate-selective porin OprB"/>
    <property type="match status" value="1"/>
</dbReference>
<dbReference type="PANTHER" id="PTHR43308">
    <property type="entry name" value="OUTER MEMBRANE PROTEIN ALPHA-RELATED"/>
    <property type="match status" value="1"/>
</dbReference>
<dbReference type="OrthoDB" id="468251at2"/>
<evidence type="ECO:0000313" key="4">
    <source>
        <dbReference type="EMBL" id="ABW25910.1"/>
    </source>
</evidence>
<evidence type="ECO:0000256" key="2">
    <source>
        <dbReference type="RuleBase" id="RU363072"/>
    </source>
</evidence>
<keyword evidence="5" id="KW-1185">Reference proteome</keyword>
<proteinExistence type="inferred from homology"/>
<dbReference type="GO" id="GO:0008643">
    <property type="term" value="P:carbohydrate transport"/>
    <property type="evidence" value="ECO:0007669"/>
    <property type="project" value="InterPro"/>
</dbReference>
<keyword evidence="2" id="KW-0732">Signal</keyword>
<evidence type="ECO:0000259" key="3">
    <source>
        <dbReference type="PROSITE" id="PS51272"/>
    </source>
</evidence>
<dbReference type="InterPro" id="IPR038673">
    <property type="entry name" value="OprB_sf"/>
</dbReference>
<sequence length="610" mass="65019">MTNIRDKSLVFSSLALWACLLPTAVGAVEPTALEEVQADTTAIPSLELALNSDANDSEESQVFLAPSDLQTELDANSDKANSTVAELETLRLADHSVSTSPSVADLMEETKTDSVGQVTSVSQLSDVQPDDWAFQAIQSLVERYGCVAGYPNGTFRPSRAMSRREAAALVNACLDNLSNRFATKEDLDALKALQDEFAAELATLRGRVDGLEARVATVEAQQFSTTTKLSVDAVFTAQFGDSDNQAFDNSSDGLTPGVNQLADSRASAIGSVYMSFNTSFSGDDLLQTTLFFGNNGQDLFSNAQIGSTATLPFAQSAPLFNPGQYYFAGLPNNATLYRLAYTFKPVEDLAVTVAPLYYPTDIIDGNSYTSPFTGFSTWFLINNPLITPYITNFLGGAGAGFDWNFNGGPVSLRGAYVAVNGFSAVNTGPPNDGGLFGDPYQATAELEYAGELGDDSNFAIKLQFTNSETFGVQQNVVGVNAEAKFGQFGVFGRYGYSFADGQGVANPIPFAAGTVGRFDAQTWQAGAGIHDLLVPGSLFAVSAGMPFINNVASPGVGINDEDQINLEAFYRFPVNDNITISPIFSAILNPNSSSIEPNLYQGLLRVVFSF</sequence>
<dbReference type="InterPro" id="IPR051465">
    <property type="entry name" value="Cell_Envelope_Struct_Comp"/>
</dbReference>
<dbReference type="HOGENOM" id="CLU_018575_1_0_3"/>
<dbReference type="KEGG" id="amr:AM1_0866"/>
<dbReference type="EMBL" id="CP000828">
    <property type="protein sequence ID" value="ABW25910.1"/>
    <property type="molecule type" value="Genomic_DNA"/>
</dbReference>
<dbReference type="Proteomes" id="UP000000268">
    <property type="component" value="Chromosome"/>
</dbReference>
<dbReference type="InterPro" id="IPR047684">
    <property type="entry name" value="Por_som-like"/>
</dbReference>
<reference evidence="4 5" key="1">
    <citation type="journal article" date="2008" name="Proc. Natl. Acad. Sci. U.S.A.">
        <title>Niche adaptation and genome expansion in the chlorophyll d-producing cyanobacterium Acaryochloris marina.</title>
        <authorList>
            <person name="Swingley W.D."/>
            <person name="Chen M."/>
            <person name="Cheung P.C."/>
            <person name="Conrad A.L."/>
            <person name="Dejesa L.C."/>
            <person name="Hao J."/>
            <person name="Honchak B.M."/>
            <person name="Karbach L.E."/>
            <person name="Kurdoglu A."/>
            <person name="Lahiri S."/>
            <person name="Mastrian S.D."/>
            <person name="Miyashita H."/>
            <person name="Page L."/>
            <person name="Ramakrishna P."/>
            <person name="Satoh S."/>
            <person name="Sattley W.M."/>
            <person name="Shimada Y."/>
            <person name="Taylor H.L."/>
            <person name="Tomo T."/>
            <person name="Tsuchiya T."/>
            <person name="Wang Z.T."/>
            <person name="Raymond J."/>
            <person name="Mimuro M."/>
            <person name="Blankenship R.E."/>
            <person name="Touchman J.W."/>
        </authorList>
    </citation>
    <scope>NUCLEOTIDE SEQUENCE [LARGE SCALE GENOMIC DNA]</scope>
    <source>
        <strain evidence="5">MBIC 11017</strain>
    </source>
</reference>
<feature type="chain" id="PRO_5007230548" evidence="2">
    <location>
        <begin position="28"/>
        <end position="610"/>
    </location>
</feature>
<protein>
    <submittedName>
        <fullName evidence="4">Porin major outer membrane protein</fullName>
    </submittedName>
</protein>